<dbReference type="SMART" id="SM00014">
    <property type="entry name" value="acidPPc"/>
    <property type="match status" value="1"/>
</dbReference>
<dbReference type="InterPro" id="IPR000326">
    <property type="entry name" value="PAP2/HPO"/>
</dbReference>
<evidence type="ECO:0000313" key="3">
    <source>
        <dbReference type="EMBL" id="SHE86878.1"/>
    </source>
</evidence>
<dbReference type="Gene3D" id="1.20.144.10">
    <property type="entry name" value="Phosphatidic acid phosphatase type 2/haloperoxidase"/>
    <property type="match status" value="1"/>
</dbReference>
<dbReference type="RefSeq" id="WP_317041055.1">
    <property type="nucleotide sequence ID" value="NZ_FQTW01000007.1"/>
</dbReference>
<dbReference type="PANTHER" id="PTHR14969">
    <property type="entry name" value="SPHINGOSINE-1-PHOSPHATE PHOSPHOHYDROLASE"/>
    <property type="match status" value="1"/>
</dbReference>
<feature type="transmembrane region" description="Helical" evidence="1">
    <location>
        <begin position="102"/>
        <end position="123"/>
    </location>
</feature>
<dbReference type="Pfam" id="PF01569">
    <property type="entry name" value="PAP2"/>
    <property type="match status" value="1"/>
</dbReference>
<evidence type="ECO:0000313" key="4">
    <source>
        <dbReference type="Proteomes" id="UP000184462"/>
    </source>
</evidence>
<organism evidence="3 4">
    <name type="scientific">Psychroflexus salarius</name>
    <dbReference type="NCBI Taxonomy" id="1155689"/>
    <lineage>
        <taxon>Bacteria</taxon>
        <taxon>Pseudomonadati</taxon>
        <taxon>Bacteroidota</taxon>
        <taxon>Flavobacteriia</taxon>
        <taxon>Flavobacteriales</taxon>
        <taxon>Flavobacteriaceae</taxon>
        <taxon>Psychroflexus</taxon>
    </lineage>
</organism>
<dbReference type="STRING" id="1155689.SAMN05444278_10742"/>
<keyword evidence="4" id="KW-1185">Reference proteome</keyword>
<dbReference type="AlphaFoldDB" id="A0A1M4X043"/>
<feature type="transmembrane region" description="Helical" evidence="1">
    <location>
        <begin position="129"/>
        <end position="147"/>
    </location>
</feature>
<dbReference type="SUPFAM" id="SSF48317">
    <property type="entry name" value="Acid phosphatase/Vanadium-dependent haloperoxidase"/>
    <property type="match status" value="1"/>
</dbReference>
<gene>
    <name evidence="3" type="ORF">SAMN05444278_10742</name>
</gene>
<keyword evidence="1" id="KW-1133">Transmembrane helix</keyword>
<name>A0A1M4X043_9FLAO</name>
<feature type="transmembrane region" description="Helical" evidence="1">
    <location>
        <begin position="159"/>
        <end position="176"/>
    </location>
</feature>
<feature type="transmembrane region" description="Helical" evidence="1">
    <location>
        <begin position="37"/>
        <end position="68"/>
    </location>
</feature>
<evidence type="ECO:0000256" key="1">
    <source>
        <dbReference type="SAM" id="Phobius"/>
    </source>
</evidence>
<keyword evidence="1" id="KW-0812">Transmembrane</keyword>
<dbReference type="InterPro" id="IPR036938">
    <property type="entry name" value="PAP2/HPO_sf"/>
</dbReference>
<dbReference type="PANTHER" id="PTHR14969:SF13">
    <property type="entry name" value="AT30094P"/>
    <property type="match status" value="1"/>
</dbReference>
<dbReference type="Proteomes" id="UP000184462">
    <property type="component" value="Unassembled WGS sequence"/>
</dbReference>
<feature type="domain" description="Phosphatidic acid phosphatase type 2/haloperoxidase" evidence="2">
    <location>
        <begin position="59"/>
        <end position="174"/>
    </location>
</feature>
<sequence length="188" mass="21852">METIITFDEQLFIYLNNLGSRTWDWLWLLITEKEMSYPLYAVLLFLCYKTFGVKGLLSVIITVALMIATTDQLANLFKDTFMRPRPCNEDFMMQARFISKRCGVYGFFSGHAVSTFAVTFFIGKLLKPYYKYAFSGLLVWCILVAYSRIYVGVHYPADVMVGALFGIIIGTLYYKLNLWFQKKYLNLT</sequence>
<dbReference type="EMBL" id="FQTW01000007">
    <property type="protein sequence ID" value="SHE86878.1"/>
    <property type="molecule type" value="Genomic_DNA"/>
</dbReference>
<protein>
    <submittedName>
        <fullName evidence="3">Undecaprenyl-diphosphatase</fullName>
    </submittedName>
</protein>
<reference evidence="3 4" key="1">
    <citation type="submission" date="2016-11" db="EMBL/GenBank/DDBJ databases">
        <authorList>
            <person name="Jaros S."/>
            <person name="Januszkiewicz K."/>
            <person name="Wedrychowicz H."/>
        </authorList>
    </citation>
    <scope>NUCLEOTIDE SEQUENCE [LARGE SCALE GENOMIC DNA]</scope>
    <source>
        <strain evidence="3 4">DSM 25661</strain>
    </source>
</reference>
<keyword evidence="1" id="KW-0472">Membrane</keyword>
<evidence type="ECO:0000259" key="2">
    <source>
        <dbReference type="SMART" id="SM00014"/>
    </source>
</evidence>
<accession>A0A1M4X043</accession>
<proteinExistence type="predicted"/>